<evidence type="ECO:0000313" key="7">
    <source>
        <dbReference type="Proteomes" id="UP001567538"/>
    </source>
</evidence>
<dbReference type="EMBL" id="JBEAFC010000004">
    <property type="protein sequence ID" value="KAL1560039.1"/>
    <property type="molecule type" value="Genomic_DNA"/>
</dbReference>
<keyword evidence="2" id="KW-0520">NAD</keyword>
<proteinExistence type="inferred from homology"/>
<comment type="similarity">
    <text evidence="1">Belongs to the short-chain dehydrogenases/reductases (SDR) family.</text>
</comment>
<dbReference type="Proteomes" id="UP001567538">
    <property type="component" value="Unassembled WGS sequence"/>
</dbReference>
<dbReference type="AlphaFoldDB" id="A0ABD1HVT8"/>
<dbReference type="PANTHER" id="PTHR42820:SF21">
    <property type="entry name" value="SHORT-CHAIN DEHYDROGENASE REDUCTASE 3B-LIKE"/>
    <property type="match status" value="1"/>
</dbReference>
<comment type="caution">
    <text evidence="6">The sequence shown here is derived from an EMBL/GenBank/DDBJ whole genome shotgun (WGS) entry which is preliminary data.</text>
</comment>
<comment type="function">
    <text evidence="4">Involved in the biosynthesis of monoterpene natural products related to camphor. Catalayzes the oxidation of (+)-borneol to (+)-camphor. Shows absolute selectivity towards (+)-borneol. Catalyzes the oxidation of (+)-isoborneol to (-)-camphor. Shows absolute selectivity towards (+)-isoborneol.</text>
</comment>
<protein>
    <recommendedName>
        <fullName evidence="5">(+)-borneol dehydrogenase</fullName>
        <ecNumber evidence="5">1.1.1.198</ecNumber>
    </recommendedName>
</protein>
<sequence length="267" mass="27699">MSNNLMKKKLQGKVVIVTGGSSGIGETTARVLADRGARAVVITGLHSERGRAVAESIGLQRCSYVQCDVTDEEQVAAMIEWTAKTYGGLDVMFSNAGTVSSLPQTVLDLDLSEYDRVMRVNARGMAVCVKQAARKMVEMGTGGAIICMASAAAEKAAGKATDYGMSKRAVLGLMRSASLQLGPHGIRVNSVSPGVVITPLAAKYGLVTPADVEKHMGPYTSLKGATLTAENVADAVAFLASDEAAFVAGVDLAVDGGMVALPFQLSN</sequence>
<dbReference type="EC" id="1.1.1.198" evidence="5"/>
<dbReference type="GO" id="GO:0047500">
    <property type="term" value="F:(+)-borneol dehydrogenase activity"/>
    <property type="evidence" value="ECO:0007669"/>
    <property type="project" value="UniProtKB-EC"/>
</dbReference>
<evidence type="ECO:0000256" key="3">
    <source>
        <dbReference type="ARBA" id="ARBA00052851"/>
    </source>
</evidence>
<gene>
    <name evidence="6" type="ORF">AAHA92_10305</name>
</gene>
<dbReference type="PROSITE" id="PS00061">
    <property type="entry name" value="ADH_SHORT"/>
    <property type="match status" value="1"/>
</dbReference>
<evidence type="ECO:0000256" key="2">
    <source>
        <dbReference type="ARBA" id="ARBA00023027"/>
    </source>
</evidence>
<dbReference type="Pfam" id="PF13561">
    <property type="entry name" value="adh_short_C2"/>
    <property type="match status" value="1"/>
</dbReference>
<reference evidence="6 7" key="1">
    <citation type="submission" date="2024-06" db="EMBL/GenBank/DDBJ databases">
        <title>A chromosome level genome sequence of Diviner's sage (Salvia divinorum).</title>
        <authorList>
            <person name="Ford S.A."/>
            <person name="Ro D.-K."/>
            <person name="Ness R.W."/>
            <person name="Phillips M.A."/>
        </authorList>
    </citation>
    <scope>NUCLEOTIDE SEQUENCE [LARGE SCALE GENOMIC DNA]</scope>
    <source>
        <strain evidence="6">SAF-2024a</strain>
        <tissue evidence="6">Leaf</tissue>
    </source>
</reference>
<evidence type="ECO:0000256" key="4">
    <source>
        <dbReference type="ARBA" id="ARBA00059271"/>
    </source>
</evidence>
<evidence type="ECO:0000313" key="6">
    <source>
        <dbReference type="EMBL" id="KAL1560039.1"/>
    </source>
</evidence>
<dbReference type="Gene3D" id="3.40.50.720">
    <property type="entry name" value="NAD(P)-binding Rossmann-like Domain"/>
    <property type="match status" value="1"/>
</dbReference>
<keyword evidence="7" id="KW-1185">Reference proteome</keyword>
<dbReference type="PRINTS" id="PR00081">
    <property type="entry name" value="GDHRDH"/>
</dbReference>
<organism evidence="6 7">
    <name type="scientific">Salvia divinorum</name>
    <name type="common">Maria pastora</name>
    <name type="synonym">Diviner's sage</name>
    <dbReference type="NCBI Taxonomy" id="28513"/>
    <lineage>
        <taxon>Eukaryota</taxon>
        <taxon>Viridiplantae</taxon>
        <taxon>Streptophyta</taxon>
        <taxon>Embryophyta</taxon>
        <taxon>Tracheophyta</taxon>
        <taxon>Spermatophyta</taxon>
        <taxon>Magnoliopsida</taxon>
        <taxon>eudicotyledons</taxon>
        <taxon>Gunneridae</taxon>
        <taxon>Pentapetalae</taxon>
        <taxon>asterids</taxon>
        <taxon>lamiids</taxon>
        <taxon>Lamiales</taxon>
        <taxon>Lamiaceae</taxon>
        <taxon>Nepetoideae</taxon>
        <taxon>Mentheae</taxon>
        <taxon>Salviinae</taxon>
        <taxon>Salvia</taxon>
        <taxon>Salvia subgen. Calosphace</taxon>
    </lineage>
</organism>
<name>A0ABD1HVT8_SALDI</name>
<accession>A0ABD1HVT8</accession>
<dbReference type="PRINTS" id="PR00080">
    <property type="entry name" value="SDRFAMILY"/>
</dbReference>
<dbReference type="FunFam" id="3.40.50.720:FF:000084">
    <property type="entry name" value="Short-chain dehydrogenase reductase"/>
    <property type="match status" value="1"/>
</dbReference>
<dbReference type="InterPro" id="IPR020904">
    <property type="entry name" value="Sc_DH/Rdtase_CS"/>
</dbReference>
<evidence type="ECO:0000256" key="5">
    <source>
        <dbReference type="ARBA" id="ARBA00066693"/>
    </source>
</evidence>
<dbReference type="InterPro" id="IPR036291">
    <property type="entry name" value="NAD(P)-bd_dom_sf"/>
</dbReference>
<dbReference type="PANTHER" id="PTHR42820">
    <property type="entry name" value="SHORT-CHAIN DEHYDROGENASE REDUCTASE"/>
    <property type="match status" value="1"/>
</dbReference>
<comment type="catalytic activity">
    <reaction evidence="3">
        <text>(1R,2S,4R)-borneol + NAD(+) = (1R,4R)-camphor + NADH + H(+)</text>
        <dbReference type="Rhea" id="RHEA:17329"/>
        <dbReference type="ChEBI" id="CHEBI:15378"/>
        <dbReference type="ChEBI" id="CHEBI:15393"/>
        <dbReference type="ChEBI" id="CHEBI:15396"/>
        <dbReference type="ChEBI" id="CHEBI:57540"/>
        <dbReference type="ChEBI" id="CHEBI:57945"/>
        <dbReference type="EC" id="1.1.1.198"/>
    </reaction>
    <physiologicalReaction direction="left-to-right" evidence="3">
        <dbReference type="Rhea" id="RHEA:17330"/>
    </physiologicalReaction>
</comment>
<evidence type="ECO:0000256" key="1">
    <source>
        <dbReference type="ARBA" id="ARBA00006484"/>
    </source>
</evidence>
<dbReference type="SUPFAM" id="SSF51735">
    <property type="entry name" value="NAD(P)-binding Rossmann-fold domains"/>
    <property type="match status" value="1"/>
</dbReference>
<dbReference type="InterPro" id="IPR002347">
    <property type="entry name" value="SDR_fam"/>
</dbReference>